<keyword evidence="1" id="KW-0472">Membrane</keyword>
<keyword evidence="1" id="KW-0812">Transmembrane</keyword>
<evidence type="ECO:0000313" key="3">
    <source>
        <dbReference type="Proteomes" id="UP000320390"/>
    </source>
</evidence>
<evidence type="ECO:0000313" key="2">
    <source>
        <dbReference type="EMBL" id="QDV09003.1"/>
    </source>
</evidence>
<feature type="transmembrane region" description="Helical" evidence="1">
    <location>
        <begin position="255"/>
        <end position="276"/>
    </location>
</feature>
<sequence length="345" mass="37907">MHTFGVAEWATDPAMGPGRARRGLVLWFLVTTAFMLLPFRFEYLGPRRVHNGLRSLDGVGVGFHGPSVLRTAGPPAWLAAALESRELDVALELRTDRAEQSGPARIVTLSGGSLVRNFTVAQKGPDLVVRARREGSDANGMAPLKVDGVFAVPQDLRLEVRFREHLIEILVDGEPRFREKVATSVFEDWDPTYRLALGDEVDGARGWEGELHTAVATVAGVPHDLLADPELERPETFWEIPEQTRRLWRIETSHAWLVEPLHTLIFVVFGVLLSLGQRRFRAGGVLRAALLALVLGTLFQLAKVCFPGRHPSLMHVPFNALGAALGAWLASRVAVPLKQPGPASE</sequence>
<organism evidence="2 3">
    <name type="scientific">Saltatorellus ferox</name>
    <dbReference type="NCBI Taxonomy" id="2528018"/>
    <lineage>
        <taxon>Bacteria</taxon>
        <taxon>Pseudomonadati</taxon>
        <taxon>Planctomycetota</taxon>
        <taxon>Planctomycetia</taxon>
        <taxon>Planctomycetia incertae sedis</taxon>
        <taxon>Saltatorellus</taxon>
    </lineage>
</organism>
<feature type="transmembrane region" description="Helical" evidence="1">
    <location>
        <begin position="24"/>
        <end position="41"/>
    </location>
</feature>
<name>A0A518EY54_9BACT</name>
<dbReference type="Proteomes" id="UP000320390">
    <property type="component" value="Chromosome"/>
</dbReference>
<dbReference type="EMBL" id="CP036434">
    <property type="protein sequence ID" value="QDV09003.1"/>
    <property type="molecule type" value="Genomic_DNA"/>
</dbReference>
<feature type="transmembrane region" description="Helical" evidence="1">
    <location>
        <begin position="318"/>
        <end position="335"/>
    </location>
</feature>
<proteinExistence type="predicted"/>
<reference evidence="2 3" key="1">
    <citation type="submission" date="2019-02" db="EMBL/GenBank/DDBJ databases">
        <title>Deep-cultivation of Planctomycetes and their phenomic and genomic characterization uncovers novel biology.</title>
        <authorList>
            <person name="Wiegand S."/>
            <person name="Jogler M."/>
            <person name="Boedeker C."/>
            <person name="Pinto D."/>
            <person name="Vollmers J."/>
            <person name="Rivas-Marin E."/>
            <person name="Kohn T."/>
            <person name="Peeters S.H."/>
            <person name="Heuer A."/>
            <person name="Rast P."/>
            <person name="Oberbeckmann S."/>
            <person name="Bunk B."/>
            <person name="Jeske O."/>
            <person name="Meyerdierks A."/>
            <person name="Storesund J.E."/>
            <person name="Kallscheuer N."/>
            <person name="Luecker S."/>
            <person name="Lage O.M."/>
            <person name="Pohl T."/>
            <person name="Merkel B.J."/>
            <person name="Hornburger P."/>
            <person name="Mueller R.-W."/>
            <person name="Bruemmer F."/>
            <person name="Labrenz M."/>
            <person name="Spormann A.M."/>
            <person name="Op den Camp H."/>
            <person name="Overmann J."/>
            <person name="Amann R."/>
            <person name="Jetten M.S.M."/>
            <person name="Mascher T."/>
            <person name="Medema M.H."/>
            <person name="Devos D.P."/>
            <person name="Kaster A.-K."/>
            <person name="Ovreas L."/>
            <person name="Rohde M."/>
            <person name="Galperin M.Y."/>
            <person name="Jogler C."/>
        </authorList>
    </citation>
    <scope>NUCLEOTIDE SEQUENCE [LARGE SCALE GENOMIC DNA]</scope>
    <source>
        <strain evidence="2 3">Poly30</strain>
    </source>
</reference>
<dbReference type="AlphaFoldDB" id="A0A518EY54"/>
<feature type="transmembrane region" description="Helical" evidence="1">
    <location>
        <begin position="288"/>
        <end position="306"/>
    </location>
</feature>
<evidence type="ECO:0000256" key="1">
    <source>
        <dbReference type="SAM" id="Phobius"/>
    </source>
</evidence>
<keyword evidence="1" id="KW-1133">Transmembrane helix</keyword>
<accession>A0A518EY54</accession>
<gene>
    <name evidence="2" type="ORF">Poly30_45590</name>
</gene>
<protein>
    <submittedName>
        <fullName evidence="2">VanZ like family protein</fullName>
    </submittedName>
</protein>
<keyword evidence="3" id="KW-1185">Reference proteome</keyword>